<dbReference type="Proteomes" id="UP000219994">
    <property type="component" value="Unassembled WGS sequence"/>
</dbReference>
<protein>
    <recommendedName>
        <fullName evidence="3">Type I-E CRISPR-associated protein Cas6/Cse3/CasE</fullName>
    </recommendedName>
</protein>
<evidence type="ECO:0008006" key="3">
    <source>
        <dbReference type="Google" id="ProtNLM"/>
    </source>
</evidence>
<dbReference type="InterPro" id="IPR010179">
    <property type="entry name" value="CRISPR-assoc_prot_Cse3"/>
</dbReference>
<reference evidence="2" key="1">
    <citation type="submission" date="2017-03" db="EMBL/GenBank/DDBJ databases">
        <authorList>
            <person name="Lund M.B."/>
        </authorList>
    </citation>
    <scope>NUCLEOTIDE SEQUENCE [LARGE SCALE GENOMIC DNA]</scope>
</reference>
<gene>
    <name evidence="1" type="ORF">B5766_07535</name>
</gene>
<proteinExistence type="predicted"/>
<accession>A0A2A6FRC7</accession>
<dbReference type="Pfam" id="PF08798">
    <property type="entry name" value="CRISPR_assoc"/>
    <property type="match status" value="1"/>
</dbReference>
<evidence type="ECO:0000313" key="2">
    <source>
        <dbReference type="Proteomes" id="UP000219994"/>
    </source>
</evidence>
<dbReference type="EMBL" id="NAEP01000039">
    <property type="protein sequence ID" value="PDQ35161.1"/>
    <property type="molecule type" value="Genomic_DNA"/>
</dbReference>
<dbReference type="SUPFAM" id="SSF117987">
    <property type="entry name" value="CRISPR-associated protein"/>
    <property type="match status" value="1"/>
</dbReference>
<dbReference type="SMART" id="SM01101">
    <property type="entry name" value="CRISPR_assoc"/>
    <property type="match status" value="1"/>
</dbReference>
<dbReference type="AlphaFoldDB" id="A0A2A6FRC7"/>
<comment type="caution">
    <text evidence="1">The sequence shown here is derived from an EMBL/GenBank/DDBJ whole genome shotgun (WGS) entry which is preliminary data.</text>
</comment>
<name>A0A2A6FRC7_9MICO</name>
<evidence type="ECO:0000313" key="1">
    <source>
        <dbReference type="EMBL" id="PDQ35161.1"/>
    </source>
</evidence>
<dbReference type="Gene3D" id="3.30.70.1210">
    <property type="entry name" value="Crispr-associated protein, domain 2"/>
    <property type="match status" value="1"/>
</dbReference>
<organism evidence="1 2">
    <name type="scientific">Candidatus Lumbricidiphila eiseniae</name>
    <dbReference type="NCBI Taxonomy" id="1969409"/>
    <lineage>
        <taxon>Bacteria</taxon>
        <taxon>Bacillati</taxon>
        <taxon>Actinomycetota</taxon>
        <taxon>Actinomycetes</taxon>
        <taxon>Micrococcales</taxon>
        <taxon>Microbacteriaceae</taxon>
        <taxon>Candidatus Lumbricidiphila</taxon>
    </lineage>
</organism>
<sequence length="266" mass="29086">MAAPTYPARAGVNGSHRATAGGPCDLPRACGGEPFWVLGTFFVRGVVHNEPSPSHSKCFVRRPLMPLKTVINLPVSREVVMTLSDIDQRHKRVMSFFPDLHGISDRPRSDLGIVHRVEMPKPGGPRSINIVVYSDVEIGPESQQLTSVREGDRIRLRVLVAAERRTTTDGVRRRFSVRDSEIRGWAVSLLLKAGMDVTAGMEEGQEVITISGSRQIGRRTGVNFTGREIDALATITDEKAANEALHRGIGRGKSYGLGLILFARVG</sequence>